<gene>
    <name evidence="2" type="ORF">BXYJ_LOCUS13046</name>
</gene>
<evidence type="ECO:0000313" key="4">
    <source>
        <dbReference type="Proteomes" id="UP000659654"/>
    </source>
</evidence>
<dbReference type="OrthoDB" id="512473at2759"/>
<evidence type="ECO:0000256" key="1">
    <source>
        <dbReference type="SAM" id="Phobius"/>
    </source>
</evidence>
<keyword evidence="1" id="KW-0472">Membrane</keyword>
<dbReference type="Proteomes" id="UP000659654">
    <property type="component" value="Unassembled WGS sequence"/>
</dbReference>
<keyword evidence="1" id="KW-1133">Transmembrane helix</keyword>
<name>A0A1I7S9X9_BURXY</name>
<dbReference type="GO" id="GO:0097431">
    <property type="term" value="C:mitotic spindle pole"/>
    <property type="evidence" value="ECO:0007669"/>
    <property type="project" value="TreeGrafter"/>
</dbReference>
<accession>A0A1I7S9X9</accession>
<keyword evidence="4" id="KW-1185">Reference proteome</keyword>
<dbReference type="PANTHER" id="PTHR16056">
    <property type="entry name" value="REGULATOR OF MICROTUBULE DYNAMICS PROTEIN"/>
    <property type="match status" value="1"/>
</dbReference>
<dbReference type="EMBL" id="CAJFCV020000005">
    <property type="protein sequence ID" value="CAG9126194.1"/>
    <property type="molecule type" value="Genomic_DNA"/>
</dbReference>
<dbReference type="SMR" id="A0A1I7S9X9"/>
<dbReference type="Proteomes" id="UP000582659">
    <property type="component" value="Unassembled WGS sequence"/>
</dbReference>
<dbReference type="GO" id="GO:0008017">
    <property type="term" value="F:microtubule binding"/>
    <property type="evidence" value="ECO:0007669"/>
    <property type="project" value="TreeGrafter"/>
</dbReference>
<dbReference type="WBParaSite" id="BXY_0982600.1">
    <property type="protein sequence ID" value="BXY_0982600.1"/>
    <property type="gene ID" value="BXY_0982600"/>
</dbReference>
<proteinExistence type="predicted"/>
<evidence type="ECO:0000313" key="3">
    <source>
        <dbReference type="Proteomes" id="UP000095284"/>
    </source>
</evidence>
<dbReference type="PANTHER" id="PTHR16056:SF20">
    <property type="entry name" value="C2H2-TYPE DOMAIN-CONTAINING PROTEIN-RELATED"/>
    <property type="match status" value="1"/>
</dbReference>
<evidence type="ECO:0000313" key="5">
    <source>
        <dbReference type="WBParaSite" id="BXY_0982600.1"/>
    </source>
</evidence>
<dbReference type="Gene3D" id="1.25.40.10">
    <property type="entry name" value="Tetratricopeptide repeat domain"/>
    <property type="match status" value="1"/>
</dbReference>
<dbReference type="SUPFAM" id="SSF48452">
    <property type="entry name" value="TPR-like"/>
    <property type="match status" value="1"/>
</dbReference>
<dbReference type="AlphaFoldDB" id="A0A1I7S9X9"/>
<dbReference type="GO" id="GO:0005876">
    <property type="term" value="C:spindle microtubule"/>
    <property type="evidence" value="ECO:0007669"/>
    <property type="project" value="TreeGrafter"/>
</dbReference>
<protein>
    <submittedName>
        <fullName evidence="2">(pine wood nematode) hypothetical protein</fullName>
    </submittedName>
</protein>
<evidence type="ECO:0000313" key="2">
    <source>
        <dbReference type="EMBL" id="CAD5232955.1"/>
    </source>
</evidence>
<keyword evidence="1" id="KW-0812">Transmembrane</keyword>
<dbReference type="InterPro" id="IPR049039">
    <property type="entry name" value="RMD1-3_a_helical_rpt"/>
</dbReference>
<reference evidence="2" key="2">
    <citation type="submission" date="2020-09" db="EMBL/GenBank/DDBJ databases">
        <authorList>
            <person name="Kikuchi T."/>
        </authorList>
    </citation>
    <scope>NUCLEOTIDE SEQUENCE</scope>
    <source>
        <strain evidence="2">Ka4C1</strain>
    </source>
</reference>
<dbReference type="Proteomes" id="UP000095284">
    <property type="component" value="Unplaced"/>
</dbReference>
<dbReference type="EMBL" id="CAJFDI010000005">
    <property type="protein sequence ID" value="CAD5232955.1"/>
    <property type="molecule type" value="Genomic_DNA"/>
</dbReference>
<reference evidence="5" key="1">
    <citation type="submission" date="2016-11" db="UniProtKB">
        <authorList>
            <consortium name="WormBaseParasite"/>
        </authorList>
    </citation>
    <scope>IDENTIFICATION</scope>
</reference>
<organism evidence="3 5">
    <name type="scientific">Bursaphelenchus xylophilus</name>
    <name type="common">Pinewood nematode worm</name>
    <name type="synonym">Aphelenchoides xylophilus</name>
    <dbReference type="NCBI Taxonomy" id="6326"/>
    <lineage>
        <taxon>Eukaryota</taxon>
        <taxon>Metazoa</taxon>
        <taxon>Ecdysozoa</taxon>
        <taxon>Nematoda</taxon>
        <taxon>Chromadorea</taxon>
        <taxon>Rhabditida</taxon>
        <taxon>Tylenchina</taxon>
        <taxon>Tylenchomorpha</taxon>
        <taxon>Aphelenchoidea</taxon>
        <taxon>Aphelenchoididae</taxon>
        <taxon>Bursaphelenchus</taxon>
    </lineage>
</organism>
<sequence length="384" mass="43476">MGSPRPAGPSASAYRDVQVGNLGQQSTKLDVQDVVVIFAVVSAVLGALLLISFVCIFYLNKCLKRLRMKHEELVATHNGARQELDNLWMRLKNVEDSGGHKRRCTVTFSSSVPQGEGTNRMSRAASTTSSLVYHDAHDDWMATEAFLNEHQAAFGNGATKTNPYSRFDHLHETGQHHELNQELKELLEDDPNNIELLWRYARSCHALGYKFGKDKRMIQEGYKHAMLAYEMDDGHFDVLQWTAALSGSLTDFLGTKERIQEGFKFREYLNKALAIKHDDWSLLHMRGRLAYNIANLTWVERKAAATFFADPPTATMDEAIEDFLEVDKIRADWAENLYYLAKSYQAKGDKAAAKAIVNRLINVEPIDQSDRNFIDEAKKLSKSL</sequence>
<feature type="transmembrane region" description="Helical" evidence="1">
    <location>
        <begin position="34"/>
        <end position="59"/>
    </location>
</feature>
<dbReference type="InterPro" id="IPR011990">
    <property type="entry name" value="TPR-like_helical_dom_sf"/>
</dbReference>
<dbReference type="GO" id="GO:0005739">
    <property type="term" value="C:mitochondrion"/>
    <property type="evidence" value="ECO:0007669"/>
    <property type="project" value="TreeGrafter"/>
</dbReference>
<dbReference type="Pfam" id="PF21033">
    <property type="entry name" value="RMD1-3"/>
    <property type="match status" value="1"/>
</dbReference>
<dbReference type="eggNOG" id="ENOG502QS2U">
    <property type="taxonomic scope" value="Eukaryota"/>
</dbReference>